<dbReference type="EMBL" id="JMIW01000004">
    <property type="protein sequence ID" value="KEO89662.1"/>
    <property type="molecule type" value="Genomic_DNA"/>
</dbReference>
<dbReference type="InterPro" id="IPR036388">
    <property type="entry name" value="WH-like_DNA-bd_sf"/>
</dbReference>
<dbReference type="SUPFAM" id="SSF46785">
    <property type="entry name" value="Winged helix' DNA-binding domain"/>
    <property type="match status" value="1"/>
</dbReference>
<dbReference type="FunFam" id="1.10.10.10:FF:000028">
    <property type="entry name" value="Fumarate/nitrate reduction transcriptional regulator Fnr"/>
    <property type="match status" value="1"/>
</dbReference>
<keyword evidence="1" id="KW-0805">Transcription regulation</keyword>
<proteinExistence type="predicted"/>
<feature type="domain" description="HTH crp-type" evidence="4">
    <location>
        <begin position="170"/>
        <end position="244"/>
    </location>
</feature>
<dbReference type="GO" id="GO:0005829">
    <property type="term" value="C:cytosol"/>
    <property type="evidence" value="ECO:0007669"/>
    <property type="project" value="TreeGrafter"/>
</dbReference>
<dbReference type="PRINTS" id="PR00034">
    <property type="entry name" value="HTHCRP"/>
</dbReference>
<dbReference type="RefSeq" id="WP_081853353.1">
    <property type="nucleotide sequence ID" value="NZ_JMIW01000004.1"/>
</dbReference>
<evidence type="ECO:0000313" key="6">
    <source>
        <dbReference type="Proteomes" id="UP000027647"/>
    </source>
</evidence>
<evidence type="ECO:0000313" key="5">
    <source>
        <dbReference type="EMBL" id="KEO89662.1"/>
    </source>
</evidence>
<keyword evidence="2" id="KW-0238">DNA-binding</keyword>
<evidence type="ECO:0000256" key="3">
    <source>
        <dbReference type="ARBA" id="ARBA00023163"/>
    </source>
</evidence>
<evidence type="ECO:0000259" key="4">
    <source>
        <dbReference type="PROSITE" id="PS51063"/>
    </source>
</evidence>
<dbReference type="PANTHER" id="PTHR24567:SF28">
    <property type="entry name" value="LISTERIOLYSIN REGULATORY PROTEIN"/>
    <property type="match status" value="1"/>
</dbReference>
<dbReference type="STRING" id="1044.EH31_10920"/>
<dbReference type="CDD" id="cd00092">
    <property type="entry name" value="HTH_CRP"/>
    <property type="match status" value="1"/>
</dbReference>
<protein>
    <recommendedName>
        <fullName evidence="4">HTH crp-type domain-containing protein</fullName>
    </recommendedName>
</protein>
<dbReference type="InterPro" id="IPR036390">
    <property type="entry name" value="WH_DNA-bd_sf"/>
</dbReference>
<gene>
    <name evidence="5" type="ORF">EH31_10920</name>
</gene>
<evidence type="ECO:0000256" key="1">
    <source>
        <dbReference type="ARBA" id="ARBA00023015"/>
    </source>
</evidence>
<dbReference type="eggNOG" id="COG0664">
    <property type="taxonomic scope" value="Bacteria"/>
</dbReference>
<sequence length="257" mass="27509">MTEINDVASLIIQISLMHAKQSAAASPTSIVFTGATAPVASLGANEATHLRLQALTRYVGARSGDSRVTDNSASQVVLVVEGAVKLIASASAGRTQVMGFYFKDDFIYVPARETHAYNLCALKDCELVAFPATEFIRLAQSDKTLNNNFLSHLLCALSRCREKSLALGQKTARERVATFLVSMAERIGAPFSNGALLDLPMSRRDIGDNIGLTIETVSRQMTELRNAGLVSTSGRSQVKILDLAALKQEAGHLPGLS</sequence>
<dbReference type="Gene3D" id="1.10.10.10">
    <property type="entry name" value="Winged helix-like DNA-binding domain superfamily/Winged helix DNA-binding domain"/>
    <property type="match status" value="1"/>
</dbReference>
<dbReference type="Pfam" id="PF00027">
    <property type="entry name" value="cNMP_binding"/>
    <property type="match status" value="1"/>
</dbReference>
<dbReference type="CDD" id="cd00038">
    <property type="entry name" value="CAP_ED"/>
    <property type="match status" value="1"/>
</dbReference>
<reference evidence="5 6" key="1">
    <citation type="submission" date="2014-04" db="EMBL/GenBank/DDBJ databases">
        <title>A comprehensive comparison of genomes of Erythrobacter spp. strains.</title>
        <authorList>
            <person name="Zheng Q."/>
        </authorList>
    </citation>
    <scope>NUCLEOTIDE SEQUENCE [LARGE SCALE GENOMIC DNA]</scope>
    <source>
        <strain evidence="5 6">DSM 6997</strain>
    </source>
</reference>
<dbReference type="OrthoDB" id="667966at2"/>
<dbReference type="GO" id="GO:0003700">
    <property type="term" value="F:DNA-binding transcription factor activity"/>
    <property type="evidence" value="ECO:0007669"/>
    <property type="project" value="TreeGrafter"/>
</dbReference>
<dbReference type="PANTHER" id="PTHR24567">
    <property type="entry name" value="CRP FAMILY TRANSCRIPTIONAL REGULATORY PROTEIN"/>
    <property type="match status" value="1"/>
</dbReference>
<dbReference type="InterPro" id="IPR012318">
    <property type="entry name" value="HTH_CRP"/>
</dbReference>
<dbReference type="InterPro" id="IPR018490">
    <property type="entry name" value="cNMP-bd_dom_sf"/>
</dbReference>
<dbReference type="Proteomes" id="UP000027647">
    <property type="component" value="Unassembled WGS sequence"/>
</dbReference>
<dbReference type="PROSITE" id="PS51063">
    <property type="entry name" value="HTH_CRP_2"/>
    <property type="match status" value="1"/>
</dbReference>
<comment type="caution">
    <text evidence="5">The sequence shown here is derived from an EMBL/GenBank/DDBJ whole genome shotgun (WGS) entry which is preliminary data.</text>
</comment>
<accession>A0A074MVQ2</accession>
<evidence type="ECO:0000256" key="2">
    <source>
        <dbReference type="ARBA" id="ARBA00023125"/>
    </source>
</evidence>
<dbReference type="SUPFAM" id="SSF51206">
    <property type="entry name" value="cAMP-binding domain-like"/>
    <property type="match status" value="1"/>
</dbReference>
<name>A0A074MVQ2_ERYLO</name>
<dbReference type="SMART" id="SM00419">
    <property type="entry name" value="HTH_CRP"/>
    <property type="match status" value="1"/>
</dbReference>
<organism evidence="5 6">
    <name type="scientific">Erythrobacter longus</name>
    <dbReference type="NCBI Taxonomy" id="1044"/>
    <lineage>
        <taxon>Bacteria</taxon>
        <taxon>Pseudomonadati</taxon>
        <taxon>Pseudomonadota</taxon>
        <taxon>Alphaproteobacteria</taxon>
        <taxon>Sphingomonadales</taxon>
        <taxon>Erythrobacteraceae</taxon>
        <taxon>Erythrobacter/Porphyrobacter group</taxon>
        <taxon>Erythrobacter</taxon>
    </lineage>
</organism>
<keyword evidence="6" id="KW-1185">Reference proteome</keyword>
<dbReference type="InterPro" id="IPR000595">
    <property type="entry name" value="cNMP-bd_dom"/>
</dbReference>
<dbReference type="AlphaFoldDB" id="A0A074MVQ2"/>
<keyword evidence="3" id="KW-0804">Transcription</keyword>
<dbReference type="InterPro" id="IPR050397">
    <property type="entry name" value="Env_Response_Regulators"/>
</dbReference>
<dbReference type="Pfam" id="PF13545">
    <property type="entry name" value="HTH_Crp_2"/>
    <property type="match status" value="1"/>
</dbReference>
<dbReference type="Gene3D" id="2.60.120.10">
    <property type="entry name" value="Jelly Rolls"/>
    <property type="match status" value="1"/>
</dbReference>
<dbReference type="InterPro" id="IPR014710">
    <property type="entry name" value="RmlC-like_jellyroll"/>
</dbReference>
<dbReference type="GO" id="GO:0003677">
    <property type="term" value="F:DNA binding"/>
    <property type="evidence" value="ECO:0007669"/>
    <property type="project" value="UniProtKB-KW"/>
</dbReference>